<evidence type="ECO:0000256" key="2">
    <source>
        <dbReference type="ARBA" id="ARBA00023002"/>
    </source>
</evidence>
<dbReference type="RefSeq" id="WP_046858167.1">
    <property type="nucleotide sequence ID" value="NZ_CP011412.1"/>
</dbReference>
<keyword evidence="2 4" id="KW-0560">Oxidoreductase</keyword>
<dbReference type="InterPro" id="IPR029061">
    <property type="entry name" value="THDP-binding"/>
</dbReference>
<evidence type="ECO:0000313" key="6">
    <source>
        <dbReference type="EMBL" id="AKH19228.1"/>
    </source>
</evidence>
<dbReference type="PANTHER" id="PTHR43380:SF1">
    <property type="entry name" value="2-OXOISOVALERATE DEHYDROGENASE SUBUNIT ALPHA, MITOCHONDRIAL"/>
    <property type="match status" value="1"/>
</dbReference>
<name>A0A0F7JX95_9GAMM</name>
<protein>
    <recommendedName>
        <fullName evidence="4">Pyruvate dehydrogenase E1 component subunit alpha</fullName>
        <ecNumber evidence="4">1.2.4.1</ecNumber>
    </recommendedName>
</protein>
<dbReference type="KEGG" id="seds:AAY24_01460"/>
<dbReference type="SUPFAM" id="SSF52518">
    <property type="entry name" value="Thiamin diphosphate-binding fold (THDP-binding)"/>
    <property type="match status" value="1"/>
</dbReference>
<dbReference type="EC" id="1.2.4.1" evidence="4"/>
<dbReference type="InterPro" id="IPR050771">
    <property type="entry name" value="Alpha-ketoacid_DH_E1_comp"/>
</dbReference>
<evidence type="ECO:0000256" key="3">
    <source>
        <dbReference type="ARBA" id="ARBA00023052"/>
    </source>
</evidence>
<evidence type="ECO:0000256" key="1">
    <source>
        <dbReference type="ARBA" id="ARBA00001964"/>
    </source>
</evidence>
<keyword evidence="7" id="KW-1185">Reference proteome</keyword>
<comment type="cofactor">
    <cofactor evidence="1 4">
        <name>thiamine diphosphate</name>
        <dbReference type="ChEBI" id="CHEBI:58937"/>
    </cofactor>
</comment>
<gene>
    <name evidence="6" type="ORF">AAY24_01460</name>
</gene>
<comment type="catalytic activity">
    <reaction evidence="4">
        <text>N(6)-[(R)-lipoyl]-L-lysyl-[protein] + pyruvate + H(+) = N(6)-[(R)-S(8)-acetyldihydrolipoyl]-L-lysyl-[protein] + CO2</text>
        <dbReference type="Rhea" id="RHEA:19189"/>
        <dbReference type="Rhea" id="RHEA-COMP:10474"/>
        <dbReference type="Rhea" id="RHEA-COMP:10478"/>
        <dbReference type="ChEBI" id="CHEBI:15361"/>
        <dbReference type="ChEBI" id="CHEBI:15378"/>
        <dbReference type="ChEBI" id="CHEBI:16526"/>
        <dbReference type="ChEBI" id="CHEBI:83099"/>
        <dbReference type="ChEBI" id="CHEBI:83111"/>
        <dbReference type="EC" id="1.2.4.1"/>
    </reaction>
</comment>
<comment type="function">
    <text evidence="4">The pyruvate dehydrogenase complex catalyzes the overall conversion of pyruvate to acetyl-CoA and CO(2). It contains multiple copies of three enzymatic components: pyruvate dehydrogenase (E1), dihydrolipoamide acetyltransferase (E2) and lipoamide dehydrogenase (E3).</text>
</comment>
<dbReference type="InterPro" id="IPR017596">
    <property type="entry name" value="PdhA/BkdA"/>
</dbReference>
<evidence type="ECO:0000256" key="4">
    <source>
        <dbReference type="RuleBase" id="RU366007"/>
    </source>
</evidence>
<evidence type="ECO:0000259" key="5">
    <source>
        <dbReference type="Pfam" id="PF00676"/>
    </source>
</evidence>
<dbReference type="GO" id="GO:0009083">
    <property type="term" value="P:branched-chain amino acid catabolic process"/>
    <property type="evidence" value="ECO:0007669"/>
    <property type="project" value="TreeGrafter"/>
</dbReference>
<dbReference type="Pfam" id="PF00676">
    <property type="entry name" value="E1_dh"/>
    <property type="match status" value="1"/>
</dbReference>
<dbReference type="NCBIfam" id="TIGR03181">
    <property type="entry name" value="PDH_E1_alph_x"/>
    <property type="match status" value="1"/>
</dbReference>
<dbReference type="EMBL" id="CP011412">
    <property type="protein sequence ID" value="AKH19228.1"/>
    <property type="molecule type" value="Genomic_DNA"/>
</dbReference>
<dbReference type="PANTHER" id="PTHR43380">
    <property type="entry name" value="2-OXOISOVALERATE DEHYDROGENASE SUBUNIT ALPHA, MITOCHONDRIAL"/>
    <property type="match status" value="1"/>
</dbReference>
<keyword evidence="4 6" id="KW-0670">Pyruvate</keyword>
<dbReference type="InterPro" id="IPR001017">
    <property type="entry name" value="DH_E1"/>
</dbReference>
<feature type="domain" description="Dehydrogenase E1 component" evidence="5">
    <location>
        <begin position="39"/>
        <end position="328"/>
    </location>
</feature>
<dbReference type="GO" id="GO:0004739">
    <property type="term" value="F:pyruvate dehydrogenase (acetyl-transferring) activity"/>
    <property type="evidence" value="ECO:0007669"/>
    <property type="project" value="UniProtKB-UniRule"/>
</dbReference>
<dbReference type="OrthoDB" id="9766715at2"/>
<accession>A0A0F7JX95</accession>
<organism evidence="6 7">
    <name type="scientific">Sedimenticola thiotaurini</name>
    <dbReference type="NCBI Taxonomy" id="1543721"/>
    <lineage>
        <taxon>Bacteria</taxon>
        <taxon>Pseudomonadati</taxon>
        <taxon>Pseudomonadota</taxon>
        <taxon>Gammaproteobacteria</taxon>
        <taxon>Chromatiales</taxon>
        <taxon>Sedimenticolaceae</taxon>
        <taxon>Sedimenticola</taxon>
    </lineage>
</organism>
<dbReference type="PATRIC" id="fig|1543721.4.peg.309"/>
<keyword evidence="3 4" id="KW-0786">Thiamine pyrophosphate</keyword>
<evidence type="ECO:0000313" key="7">
    <source>
        <dbReference type="Proteomes" id="UP000034410"/>
    </source>
</evidence>
<dbReference type="CDD" id="cd02000">
    <property type="entry name" value="TPP_E1_PDC_ADC_BCADC"/>
    <property type="match status" value="1"/>
</dbReference>
<reference evidence="6 7" key="1">
    <citation type="journal article" date="2015" name="Genome Announc.">
        <title>Complete Genome Sequence of Sedimenticola thiotaurini Strain SIP-G1, a Polyphosphate- and Polyhydroxyalkanoate-Accumulating Sulfur-Oxidizing Gammaproteobacterium Isolated from Salt Marsh Sediments.</title>
        <authorList>
            <person name="Flood B.E."/>
            <person name="Jones D.S."/>
            <person name="Bailey J.V."/>
        </authorList>
    </citation>
    <scope>NUCLEOTIDE SEQUENCE [LARGE SCALE GENOMIC DNA]</scope>
    <source>
        <strain evidence="6 7">SIP-G1</strain>
    </source>
</reference>
<proteinExistence type="predicted"/>
<sequence length="358" mass="40267">MNQSRAFQIEYHQFLDPDGVPVGDLPPLAEETEALQALYRNMVFTRLYDERAIALQRTGQLGTFASSLGQEAIGAGVGHAMRPEDIILPSFRENGALLFRHFRVRDLLLYWGGDERGMANPKLGDDFPICVPIATHTTQATGVAFAIKYRKQPRVVVCLLGDGGTSKGDFYEAINLAGAWNLPLVFVINNNQWAISVPRNLQSRAETLAQKAIAAGIPGVQLDGNDPIAVRHYVAEAIEKARDGGGPTLIEAISYRLCHHTTADDATRYRSEEELEAHRRLDPVPRLRRFMERRQIWSEEQETRLIQACQAEIEQEVRHYLDTPPQKPESMFDSLYAELPRELQAQRQSLLGKEVNHD</sequence>
<dbReference type="Gene3D" id="3.40.50.970">
    <property type="match status" value="1"/>
</dbReference>
<comment type="subunit">
    <text evidence="4">Heterodimer of an alpha and a beta chain.</text>
</comment>
<dbReference type="AlphaFoldDB" id="A0A0F7JX95"/>
<dbReference type="Proteomes" id="UP000034410">
    <property type="component" value="Chromosome"/>
</dbReference>